<keyword evidence="3" id="KW-1185">Reference proteome</keyword>
<feature type="compositionally biased region" description="Polar residues" evidence="1">
    <location>
        <begin position="26"/>
        <end position="37"/>
    </location>
</feature>
<comment type="caution">
    <text evidence="2">The sequence shown here is derived from an EMBL/GenBank/DDBJ whole genome shotgun (WGS) entry which is preliminary data.</text>
</comment>
<feature type="compositionally biased region" description="Low complexity" evidence="1">
    <location>
        <begin position="56"/>
        <end position="76"/>
    </location>
</feature>
<dbReference type="AlphaFoldDB" id="A0A5C5V1M0"/>
<name>A0A5C5V1M0_9BACT</name>
<evidence type="ECO:0000313" key="3">
    <source>
        <dbReference type="Proteomes" id="UP000316714"/>
    </source>
</evidence>
<organism evidence="2 3">
    <name type="scientific">Posidoniimonas corsicana</name>
    <dbReference type="NCBI Taxonomy" id="1938618"/>
    <lineage>
        <taxon>Bacteria</taxon>
        <taxon>Pseudomonadati</taxon>
        <taxon>Planctomycetota</taxon>
        <taxon>Planctomycetia</taxon>
        <taxon>Pirellulales</taxon>
        <taxon>Lacipirellulaceae</taxon>
        <taxon>Posidoniimonas</taxon>
    </lineage>
</organism>
<dbReference type="Pfam" id="PF11736">
    <property type="entry name" value="DUF3299"/>
    <property type="match status" value="1"/>
</dbReference>
<dbReference type="Gene3D" id="2.40.50.870">
    <property type="entry name" value="Protein of unknown function (DUF3299)"/>
    <property type="match status" value="1"/>
</dbReference>
<protein>
    <recommendedName>
        <fullName evidence="4">DUF3299 domain-containing protein</fullName>
    </recommendedName>
</protein>
<sequence>MLRLLATTLGVACLLAPTGCDPVGNAQSPGQPFTSVSDPTAPAPAKLDPPPKTSDASQQAAPRPAEQPAAKQQPAEPTDPDRLVDKSFDDLVFDIEPDAPFARDMLTDPIEALNGQRMRIRGYILPTAQKRGIKQFVLVRDNQECCFGPGAALYDCILISMQPGQSAEFSIRPVSVTGRFAIEEFPGPDGNPLAIYQMQGEQVE</sequence>
<evidence type="ECO:0008006" key="4">
    <source>
        <dbReference type="Google" id="ProtNLM"/>
    </source>
</evidence>
<evidence type="ECO:0000256" key="1">
    <source>
        <dbReference type="SAM" id="MobiDB-lite"/>
    </source>
</evidence>
<proteinExistence type="predicted"/>
<feature type="region of interest" description="Disordered" evidence="1">
    <location>
        <begin position="26"/>
        <end position="84"/>
    </location>
</feature>
<dbReference type="RefSeq" id="WP_146567674.1">
    <property type="nucleotide sequence ID" value="NZ_SIHJ01000003.1"/>
</dbReference>
<gene>
    <name evidence="2" type="ORF">KOR34_41310</name>
</gene>
<dbReference type="OrthoDB" id="267771at2"/>
<dbReference type="InterPro" id="IPR021727">
    <property type="entry name" value="DUF3299"/>
</dbReference>
<accession>A0A5C5V1M0</accession>
<evidence type="ECO:0000313" key="2">
    <source>
        <dbReference type="EMBL" id="TWT32368.1"/>
    </source>
</evidence>
<dbReference type="EMBL" id="SIHJ01000003">
    <property type="protein sequence ID" value="TWT32368.1"/>
    <property type="molecule type" value="Genomic_DNA"/>
</dbReference>
<reference evidence="2 3" key="1">
    <citation type="submission" date="2019-02" db="EMBL/GenBank/DDBJ databases">
        <title>Deep-cultivation of Planctomycetes and their phenomic and genomic characterization uncovers novel biology.</title>
        <authorList>
            <person name="Wiegand S."/>
            <person name="Jogler M."/>
            <person name="Boedeker C."/>
            <person name="Pinto D."/>
            <person name="Vollmers J."/>
            <person name="Rivas-Marin E."/>
            <person name="Kohn T."/>
            <person name="Peeters S.H."/>
            <person name="Heuer A."/>
            <person name="Rast P."/>
            <person name="Oberbeckmann S."/>
            <person name="Bunk B."/>
            <person name="Jeske O."/>
            <person name="Meyerdierks A."/>
            <person name="Storesund J.E."/>
            <person name="Kallscheuer N."/>
            <person name="Luecker S."/>
            <person name="Lage O.M."/>
            <person name="Pohl T."/>
            <person name="Merkel B.J."/>
            <person name="Hornburger P."/>
            <person name="Mueller R.-W."/>
            <person name="Bruemmer F."/>
            <person name="Labrenz M."/>
            <person name="Spormann A.M."/>
            <person name="Op Den Camp H."/>
            <person name="Overmann J."/>
            <person name="Amann R."/>
            <person name="Jetten M.S.M."/>
            <person name="Mascher T."/>
            <person name="Medema M.H."/>
            <person name="Devos D.P."/>
            <person name="Kaster A.-K."/>
            <person name="Ovreas L."/>
            <person name="Rohde M."/>
            <person name="Galperin M.Y."/>
            <person name="Jogler C."/>
        </authorList>
    </citation>
    <scope>NUCLEOTIDE SEQUENCE [LARGE SCALE GENOMIC DNA]</scope>
    <source>
        <strain evidence="2 3">KOR34</strain>
    </source>
</reference>
<dbReference type="Proteomes" id="UP000316714">
    <property type="component" value="Unassembled WGS sequence"/>
</dbReference>